<dbReference type="Proteomes" id="UP000596329">
    <property type="component" value="Chromosome"/>
</dbReference>
<dbReference type="EMBL" id="CP059075">
    <property type="protein sequence ID" value="QRE03368.1"/>
    <property type="molecule type" value="Genomic_DNA"/>
</dbReference>
<reference evidence="1 2" key="1">
    <citation type="submission" date="2020-07" db="EMBL/GenBank/DDBJ databases">
        <title>Genomic characterization of Flavobacterium psychrophilum strains.</title>
        <authorList>
            <person name="Castillo D."/>
            <person name="Jorgensen J."/>
            <person name="Middelboe M."/>
        </authorList>
    </citation>
    <scope>NUCLEOTIDE SEQUENCE [LARGE SCALE GENOMIC DNA]</scope>
    <source>
        <strain evidence="1 2">FPS-R7</strain>
    </source>
</reference>
<name>A0A7U2UF58_FLAPS</name>
<sequence length="356" mass="41924">MSTDCNSIPAVYYVIQGRALNNDSTYIEHTFMDINPYEARIRAFSYLEYYVQLLQQGKKIFFRENDKMVNTEIKLTEIQNYEISFSENNIGLDGLALYMVINKPITAKDKTDKKEERYLIHAIKNLSSQSIETIKNSLIREYLYYRYFKEETSNIEDQVSLLKKTQKTGFNQPNEFYHILKTPFDFTLADFHSKINQNFRQNISKELRQNNKLKTAFVSNLDYHNIRIQMASLLNTKGGKLFLCNFKNGHILPLFEDKTIFAIKALLKKEIFAYFKKYKNLFTIHFVKINSVLVPIMEVKTVYNQPCYYGNNENNNFYYRTENGLKVMNDTESIVNYISNTILNNKEALDDLLESL</sequence>
<evidence type="ECO:0000313" key="1">
    <source>
        <dbReference type="EMBL" id="QRE03368.1"/>
    </source>
</evidence>
<dbReference type="AlphaFoldDB" id="A0A7U2UF58"/>
<gene>
    <name evidence="1" type="ORF">H0H26_10745</name>
</gene>
<accession>A0A7U2UF58</accession>
<proteinExistence type="predicted"/>
<dbReference type="RefSeq" id="WP_086440544.1">
    <property type="nucleotide sequence ID" value="NZ_BJSX01000027.1"/>
</dbReference>
<evidence type="ECO:0000313" key="2">
    <source>
        <dbReference type="Proteomes" id="UP000596329"/>
    </source>
</evidence>
<protein>
    <submittedName>
        <fullName evidence="1">Uncharacterized protein</fullName>
    </submittedName>
</protein>
<organism evidence="1 2">
    <name type="scientific">Flavobacterium psychrophilum</name>
    <dbReference type="NCBI Taxonomy" id="96345"/>
    <lineage>
        <taxon>Bacteria</taxon>
        <taxon>Pseudomonadati</taxon>
        <taxon>Bacteroidota</taxon>
        <taxon>Flavobacteriia</taxon>
        <taxon>Flavobacteriales</taxon>
        <taxon>Flavobacteriaceae</taxon>
        <taxon>Flavobacterium</taxon>
    </lineage>
</organism>